<dbReference type="PANTHER" id="PTHR47642:SF5">
    <property type="entry name" value="ATP-DEPENDENT DNA HELICASE"/>
    <property type="match status" value="1"/>
</dbReference>
<dbReference type="InterPro" id="IPR051055">
    <property type="entry name" value="PIF1_helicase"/>
</dbReference>
<reference evidence="2" key="1">
    <citation type="submission" date="2021-03" db="EMBL/GenBank/DDBJ databases">
        <authorList>
            <person name="Bekaert M."/>
        </authorList>
    </citation>
    <scope>NUCLEOTIDE SEQUENCE</scope>
</reference>
<dbReference type="OrthoDB" id="6154627at2759"/>
<dbReference type="InterPro" id="IPR046700">
    <property type="entry name" value="DUF6570"/>
</dbReference>
<dbReference type="PANTHER" id="PTHR47642">
    <property type="entry name" value="ATP-DEPENDENT DNA HELICASE"/>
    <property type="match status" value="1"/>
</dbReference>
<keyword evidence="3" id="KW-1185">Reference proteome</keyword>
<gene>
    <name evidence="2" type="ORF">MEDL_43595</name>
</gene>
<dbReference type="Pfam" id="PF20209">
    <property type="entry name" value="DUF6570"/>
    <property type="match status" value="1"/>
</dbReference>
<evidence type="ECO:0000259" key="1">
    <source>
        <dbReference type="Pfam" id="PF20209"/>
    </source>
</evidence>
<evidence type="ECO:0000313" key="2">
    <source>
        <dbReference type="EMBL" id="CAG2230775.1"/>
    </source>
</evidence>
<protein>
    <recommendedName>
        <fullName evidence="1">DUF6570 domain-containing protein</fullName>
    </recommendedName>
</protein>
<dbReference type="AlphaFoldDB" id="A0A8S3TPK4"/>
<accession>A0A8S3TPK4</accession>
<dbReference type="Proteomes" id="UP000683360">
    <property type="component" value="Unassembled WGS sequence"/>
</dbReference>
<evidence type="ECO:0000313" key="3">
    <source>
        <dbReference type="Proteomes" id="UP000683360"/>
    </source>
</evidence>
<sequence>MNVEGNRVHNLPEKSKKIEDCTSVKYKLDQISRNNCTDTKNNNTLLNETQVDLTDLRRKRKRELEKMRYCQNDTEKRLLFKVAKSDIDVVVQKFKDAIKKGPEYVCACCLRLLFQNQVLECKCENYDKQLIQKCVTEKYVHKCSSECESNCLLAVSSRNKLWICYTCHRKLHRGLTPPESFCNNLQLETVPDELCNLNKLESHLIALNIPFQKIMNLPKGNQAGIIGPVVLVPSDVKVVTNTLPRPVDDHLLVKVKLKRKLEYKGYVQYEFVDIKHVEKAFNYLRNHNKWYANIELNSQWMDTNNEQNDSTDVVNDSANDSNNLDTCLQPADIGQEVLDCYFDEEFDVAPAEGNNPIRVLKEEGIESKTFPCHYPSGKNTLTDQRDLKLSASRYFNLRLLSVENRFARDTSYIFFCQYLSELEKVMSNVQISLRKDFSKTGTGKKVTSDMICRGEGLKQLFKSDEDKYITCSIPSVDVDPELHKIVNAVQQHSKHHSKSCKKKGTNCRFNFPRPPSVHSFISRPTTEKDLTESDIKVYKDKLETVWKEIKDSELDDISTEKLFEKAGMSQKEFEKCFQYVTSRNTIVLKRKKTECFTNQYNAHLLRAWDANMDIQFVLDVFSCVVYIISYISKSERELGMLLQQTKCEAADGNLSAQQTMKKVGSAYLHHREISAQEAVFRVTGLRMKECSRKVEFIPVGDNPCRLSIPLQQLKKKVESKSKQQQHDGDEVENHSVEETLWMRNKNDIYKAKPDIDLFNEMCLADFCSKFNVLTESQVPKKINKDTTFKLKNDLGYIRKLTRTSSGIIRYPRFTVDKVPEKYYQSILQLFLPFRSDDQLKPSMFETYEDFYKRGHVKFFNSNSLSAVKDTVDHNMSSYVKTSSSIDEAIEKLEENGSHEDAWAQLCSESESERVMCGIEGSENGNVNDDDEII</sequence>
<proteinExistence type="predicted"/>
<comment type="caution">
    <text evidence="2">The sequence shown here is derived from an EMBL/GenBank/DDBJ whole genome shotgun (WGS) entry which is preliminary data.</text>
</comment>
<feature type="domain" description="DUF6570" evidence="1">
    <location>
        <begin position="175"/>
        <end position="301"/>
    </location>
</feature>
<organism evidence="2 3">
    <name type="scientific">Mytilus edulis</name>
    <name type="common">Blue mussel</name>
    <dbReference type="NCBI Taxonomy" id="6550"/>
    <lineage>
        <taxon>Eukaryota</taxon>
        <taxon>Metazoa</taxon>
        <taxon>Spiralia</taxon>
        <taxon>Lophotrochozoa</taxon>
        <taxon>Mollusca</taxon>
        <taxon>Bivalvia</taxon>
        <taxon>Autobranchia</taxon>
        <taxon>Pteriomorphia</taxon>
        <taxon>Mytilida</taxon>
        <taxon>Mytiloidea</taxon>
        <taxon>Mytilidae</taxon>
        <taxon>Mytilinae</taxon>
        <taxon>Mytilus</taxon>
    </lineage>
</organism>
<name>A0A8S3TPK4_MYTED</name>
<dbReference type="EMBL" id="CAJPWZ010002099">
    <property type="protein sequence ID" value="CAG2230775.1"/>
    <property type="molecule type" value="Genomic_DNA"/>
</dbReference>